<sequence>MNIPTTLLGLLEPEPSHGYELKRSYDTLFADNGRLLSFGQLYGTLNRLERDGQIQVLGASPGGGPDRKQYMITETGVAQVETWLSEPERPEPMLQATLFVKVVLALLSDRPAARYLDVQRDAHLERMRELTTMRKAGPLSRTMLADYGLFHLEADLRWIDMTAARLDQLRDEISR</sequence>
<dbReference type="InterPro" id="IPR036388">
    <property type="entry name" value="WH-like_DNA-bd_sf"/>
</dbReference>
<dbReference type="EMBL" id="BONZ01000032">
    <property type="protein sequence ID" value="GIH15239.1"/>
    <property type="molecule type" value="Genomic_DNA"/>
</dbReference>
<evidence type="ECO:0000313" key="2">
    <source>
        <dbReference type="EMBL" id="GIH15239.1"/>
    </source>
</evidence>
<dbReference type="PANTHER" id="PTHR43252:SF6">
    <property type="entry name" value="NEGATIVE TRANSCRIPTION REGULATOR PADR"/>
    <property type="match status" value="1"/>
</dbReference>
<dbReference type="SUPFAM" id="SSF46785">
    <property type="entry name" value="Winged helix' DNA-binding domain"/>
    <property type="match status" value="1"/>
</dbReference>
<dbReference type="Gene3D" id="1.10.10.10">
    <property type="entry name" value="Winged helix-like DNA-binding domain superfamily/Winged helix DNA-binding domain"/>
    <property type="match status" value="1"/>
</dbReference>
<dbReference type="RefSeq" id="WP_203918881.1">
    <property type="nucleotide sequence ID" value="NZ_BONZ01000032.1"/>
</dbReference>
<dbReference type="Pfam" id="PF03551">
    <property type="entry name" value="PadR"/>
    <property type="match status" value="1"/>
</dbReference>
<reference evidence="2" key="1">
    <citation type="submission" date="2021-01" db="EMBL/GenBank/DDBJ databases">
        <title>Whole genome shotgun sequence of Rugosimonospora africana NBRC 104875.</title>
        <authorList>
            <person name="Komaki H."/>
            <person name="Tamura T."/>
        </authorList>
    </citation>
    <scope>NUCLEOTIDE SEQUENCE</scope>
    <source>
        <strain evidence="2">NBRC 104875</strain>
    </source>
</reference>
<dbReference type="InterPro" id="IPR036390">
    <property type="entry name" value="WH_DNA-bd_sf"/>
</dbReference>
<evidence type="ECO:0000259" key="1">
    <source>
        <dbReference type="Pfam" id="PF03551"/>
    </source>
</evidence>
<gene>
    <name evidence="2" type="ORF">Raf01_34110</name>
</gene>
<dbReference type="InterPro" id="IPR005149">
    <property type="entry name" value="Tscrpt_reg_PadR_N"/>
</dbReference>
<proteinExistence type="predicted"/>
<keyword evidence="3" id="KW-1185">Reference proteome</keyword>
<dbReference type="AlphaFoldDB" id="A0A8J3QQV1"/>
<accession>A0A8J3QQV1</accession>
<feature type="domain" description="Transcription regulator PadR N-terminal" evidence="1">
    <location>
        <begin position="7"/>
        <end position="80"/>
    </location>
</feature>
<dbReference type="Proteomes" id="UP000642748">
    <property type="component" value="Unassembled WGS sequence"/>
</dbReference>
<evidence type="ECO:0000313" key="3">
    <source>
        <dbReference type="Proteomes" id="UP000642748"/>
    </source>
</evidence>
<dbReference type="PANTHER" id="PTHR43252">
    <property type="entry name" value="TRANSCRIPTIONAL REGULATOR YQJI"/>
    <property type="match status" value="1"/>
</dbReference>
<comment type="caution">
    <text evidence="2">The sequence shown here is derived from an EMBL/GenBank/DDBJ whole genome shotgun (WGS) entry which is preliminary data.</text>
</comment>
<organism evidence="2 3">
    <name type="scientific">Rugosimonospora africana</name>
    <dbReference type="NCBI Taxonomy" id="556532"/>
    <lineage>
        <taxon>Bacteria</taxon>
        <taxon>Bacillati</taxon>
        <taxon>Actinomycetota</taxon>
        <taxon>Actinomycetes</taxon>
        <taxon>Micromonosporales</taxon>
        <taxon>Micromonosporaceae</taxon>
        <taxon>Rugosimonospora</taxon>
    </lineage>
</organism>
<protein>
    <submittedName>
        <fullName evidence="2">PadR family transcriptional regulator</fullName>
    </submittedName>
</protein>
<name>A0A8J3QQV1_9ACTN</name>